<dbReference type="AlphaFoldDB" id="A0A414B021"/>
<comment type="caution">
    <text evidence="1">The sequence shown here is derived from an EMBL/GenBank/DDBJ whole genome shotgun (WGS) entry which is preliminary data.</text>
</comment>
<name>A0A414B021_9FIRM</name>
<dbReference type="Proteomes" id="UP000283975">
    <property type="component" value="Unassembled WGS sequence"/>
</dbReference>
<proteinExistence type="predicted"/>
<gene>
    <name evidence="1" type="ORF">DW839_01990</name>
</gene>
<protein>
    <submittedName>
        <fullName evidence="1">Uncharacterized protein</fullName>
    </submittedName>
</protein>
<evidence type="ECO:0000313" key="2">
    <source>
        <dbReference type="Proteomes" id="UP000283975"/>
    </source>
</evidence>
<accession>A0A414B021</accession>
<dbReference type="EMBL" id="QSHZ01000002">
    <property type="protein sequence ID" value="RHC58350.1"/>
    <property type="molecule type" value="Genomic_DNA"/>
</dbReference>
<sequence length="75" mass="8329">MQVVTSLPATGKKGVIYLVAHTHTDTGDIYDEFVWVESKKSYEKIGNTDVDLSAYVKSVDITDISETDLATMWNS</sequence>
<evidence type="ECO:0000313" key="1">
    <source>
        <dbReference type="EMBL" id="RHC58350.1"/>
    </source>
</evidence>
<reference evidence="1 2" key="1">
    <citation type="submission" date="2018-08" db="EMBL/GenBank/DDBJ databases">
        <title>A genome reference for cultivated species of the human gut microbiota.</title>
        <authorList>
            <person name="Zou Y."/>
            <person name="Xue W."/>
            <person name="Luo G."/>
        </authorList>
    </citation>
    <scope>NUCLEOTIDE SEQUENCE [LARGE SCALE GENOMIC DNA]</scope>
    <source>
        <strain evidence="1 2">AM35-14</strain>
    </source>
</reference>
<organism evidence="1 2">
    <name type="scientific">Enterocloster bolteae</name>
    <dbReference type="NCBI Taxonomy" id="208479"/>
    <lineage>
        <taxon>Bacteria</taxon>
        <taxon>Bacillati</taxon>
        <taxon>Bacillota</taxon>
        <taxon>Clostridia</taxon>
        <taxon>Lachnospirales</taxon>
        <taxon>Lachnospiraceae</taxon>
        <taxon>Enterocloster</taxon>
    </lineage>
</organism>